<dbReference type="Proteomes" id="UP000728032">
    <property type="component" value="Unassembled WGS sequence"/>
</dbReference>
<dbReference type="PANTHER" id="PTHR11165">
    <property type="entry name" value="SKP1"/>
    <property type="match status" value="1"/>
</dbReference>
<dbReference type="InterPro" id="IPR011333">
    <property type="entry name" value="SKP1/BTB/POZ_sf"/>
</dbReference>
<sequence length="112" mass="13152">LQKIISWLEHHWDDPADDEDFEDEKERREEELSHWDKEFIDISDQSLLFDVIAAADFMHITGLVEVGAKHICSTIKGKSCQEVRQILKITNDLTPEEEETIQKENEWIDAKD</sequence>
<dbReference type="OrthoDB" id="2342932at2759"/>
<evidence type="ECO:0000313" key="2">
    <source>
        <dbReference type="EMBL" id="CAD7663155.1"/>
    </source>
</evidence>
<dbReference type="InterPro" id="IPR016897">
    <property type="entry name" value="SKP1"/>
</dbReference>
<protein>
    <recommendedName>
        <fullName evidence="1">SKP1 component dimerisation domain-containing protein</fullName>
    </recommendedName>
</protein>
<accession>A0A7R9MMN7</accession>
<dbReference type="SUPFAM" id="SSF81382">
    <property type="entry name" value="Skp1 dimerisation domain-like"/>
    <property type="match status" value="1"/>
</dbReference>
<dbReference type="GO" id="GO:0006511">
    <property type="term" value="P:ubiquitin-dependent protein catabolic process"/>
    <property type="evidence" value="ECO:0007669"/>
    <property type="project" value="InterPro"/>
</dbReference>
<feature type="domain" description="SKP1 component dimerisation" evidence="1">
    <location>
        <begin position="62"/>
        <end position="108"/>
    </location>
</feature>
<organism evidence="2">
    <name type="scientific">Oppiella nova</name>
    <dbReference type="NCBI Taxonomy" id="334625"/>
    <lineage>
        <taxon>Eukaryota</taxon>
        <taxon>Metazoa</taxon>
        <taxon>Ecdysozoa</taxon>
        <taxon>Arthropoda</taxon>
        <taxon>Chelicerata</taxon>
        <taxon>Arachnida</taxon>
        <taxon>Acari</taxon>
        <taxon>Acariformes</taxon>
        <taxon>Sarcoptiformes</taxon>
        <taxon>Oribatida</taxon>
        <taxon>Brachypylina</taxon>
        <taxon>Oppioidea</taxon>
        <taxon>Oppiidae</taxon>
        <taxon>Oppiella</taxon>
    </lineage>
</organism>
<dbReference type="InterPro" id="IPR036296">
    <property type="entry name" value="SKP1-like_dim_sf"/>
</dbReference>
<keyword evidence="3" id="KW-1185">Reference proteome</keyword>
<name>A0A7R9MMN7_9ACAR</name>
<evidence type="ECO:0000259" key="1">
    <source>
        <dbReference type="Pfam" id="PF01466"/>
    </source>
</evidence>
<proteinExistence type="predicted"/>
<dbReference type="EMBL" id="CAJPVJ010031138">
    <property type="protein sequence ID" value="CAG2180292.1"/>
    <property type="molecule type" value="Genomic_DNA"/>
</dbReference>
<dbReference type="Pfam" id="PF01466">
    <property type="entry name" value="Skp1"/>
    <property type="match status" value="1"/>
</dbReference>
<feature type="non-terminal residue" evidence="2">
    <location>
        <position position="1"/>
    </location>
</feature>
<evidence type="ECO:0000313" key="3">
    <source>
        <dbReference type="Proteomes" id="UP000728032"/>
    </source>
</evidence>
<dbReference type="InterPro" id="IPR016072">
    <property type="entry name" value="Skp1_comp_dimer"/>
</dbReference>
<dbReference type="Gene3D" id="3.30.710.10">
    <property type="entry name" value="Potassium Channel Kv1.1, Chain A"/>
    <property type="match status" value="1"/>
</dbReference>
<dbReference type="AlphaFoldDB" id="A0A7R9MMN7"/>
<gene>
    <name evidence="2" type="ORF">ONB1V03_LOCUS19715</name>
</gene>
<dbReference type="EMBL" id="OC945963">
    <property type="protein sequence ID" value="CAD7663155.1"/>
    <property type="molecule type" value="Genomic_DNA"/>
</dbReference>
<reference evidence="2" key="1">
    <citation type="submission" date="2020-11" db="EMBL/GenBank/DDBJ databases">
        <authorList>
            <person name="Tran Van P."/>
        </authorList>
    </citation>
    <scope>NUCLEOTIDE SEQUENCE</scope>
</reference>